<dbReference type="PANTHER" id="PTHR47331">
    <property type="entry name" value="PHD-TYPE DOMAIN-CONTAINING PROTEIN"/>
    <property type="match status" value="1"/>
</dbReference>
<dbReference type="Pfam" id="PF00078">
    <property type="entry name" value="RVT_1"/>
    <property type="match status" value="1"/>
</dbReference>
<dbReference type="STRING" id="307972.A0A2G8KSM3"/>
<dbReference type="AlphaFoldDB" id="A0A2G8KSM3"/>
<dbReference type="InterPro" id="IPR000477">
    <property type="entry name" value="RT_dom"/>
</dbReference>
<dbReference type="EMBL" id="MRZV01000395">
    <property type="protein sequence ID" value="PIK50987.1"/>
    <property type="molecule type" value="Genomic_DNA"/>
</dbReference>
<dbReference type="Gene3D" id="3.10.10.10">
    <property type="entry name" value="HIV Type 1 Reverse Transcriptase, subunit A, domain 1"/>
    <property type="match status" value="1"/>
</dbReference>
<dbReference type="Gene3D" id="3.30.70.270">
    <property type="match status" value="1"/>
</dbReference>
<dbReference type="SUPFAM" id="SSF56672">
    <property type="entry name" value="DNA/RNA polymerases"/>
    <property type="match status" value="1"/>
</dbReference>
<dbReference type="Proteomes" id="UP000230750">
    <property type="component" value="Unassembled WGS sequence"/>
</dbReference>
<accession>A0A2G8KSM3</accession>
<name>A0A2G8KSM3_STIJA</name>
<dbReference type="InterPro" id="IPR043128">
    <property type="entry name" value="Rev_trsase/Diguanyl_cyclase"/>
</dbReference>
<reference evidence="2 3" key="1">
    <citation type="journal article" date="2017" name="PLoS Biol.">
        <title>The sea cucumber genome provides insights into morphological evolution and visceral regeneration.</title>
        <authorList>
            <person name="Zhang X."/>
            <person name="Sun L."/>
            <person name="Yuan J."/>
            <person name="Sun Y."/>
            <person name="Gao Y."/>
            <person name="Zhang L."/>
            <person name="Li S."/>
            <person name="Dai H."/>
            <person name="Hamel J.F."/>
            <person name="Liu C."/>
            <person name="Yu Y."/>
            <person name="Liu S."/>
            <person name="Lin W."/>
            <person name="Guo K."/>
            <person name="Jin S."/>
            <person name="Xu P."/>
            <person name="Storey K.B."/>
            <person name="Huan P."/>
            <person name="Zhang T."/>
            <person name="Zhou Y."/>
            <person name="Zhang J."/>
            <person name="Lin C."/>
            <person name="Li X."/>
            <person name="Xing L."/>
            <person name="Huo D."/>
            <person name="Sun M."/>
            <person name="Wang L."/>
            <person name="Mercier A."/>
            <person name="Li F."/>
            <person name="Yang H."/>
            <person name="Xiang J."/>
        </authorList>
    </citation>
    <scope>NUCLEOTIDE SEQUENCE [LARGE SCALE GENOMIC DNA]</scope>
    <source>
        <strain evidence="2">Shaxun</strain>
        <tissue evidence="2">Muscle</tissue>
    </source>
</reference>
<dbReference type="InterPro" id="IPR043502">
    <property type="entry name" value="DNA/RNA_pol_sf"/>
</dbReference>
<dbReference type="OrthoDB" id="5984753at2759"/>
<gene>
    <name evidence="2" type="ORF">BSL78_12116</name>
</gene>
<organism evidence="2 3">
    <name type="scientific">Stichopus japonicus</name>
    <name type="common">Sea cucumber</name>
    <dbReference type="NCBI Taxonomy" id="307972"/>
    <lineage>
        <taxon>Eukaryota</taxon>
        <taxon>Metazoa</taxon>
        <taxon>Echinodermata</taxon>
        <taxon>Eleutherozoa</taxon>
        <taxon>Echinozoa</taxon>
        <taxon>Holothuroidea</taxon>
        <taxon>Aspidochirotacea</taxon>
        <taxon>Aspidochirotida</taxon>
        <taxon>Stichopodidae</taxon>
        <taxon>Apostichopus</taxon>
    </lineage>
</organism>
<keyword evidence="3" id="KW-1185">Reference proteome</keyword>
<protein>
    <recommendedName>
        <fullName evidence="1">Reverse transcriptase domain-containing protein</fullName>
    </recommendedName>
</protein>
<sequence length="202" mass="23093">MKGPDLLRDLFGVLVRFRERPVGVCGDISKMYHRVLIPEIDQHVHRFLWRDMQTDKKPDVFMKTVVTFGDKPAPAMAQIALKRTAEEGKKDHPQASRVIEQDIYMDDICTSVMTEDEASLLTQDIDEVLSGGGFKVKEWISNAALRGKTSEANKEIRMVENQSDEKVLGTVWNQREDEFSYRVKPEVHPLMGAAQMWTKGRS</sequence>
<evidence type="ECO:0000313" key="2">
    <source>
        <dbReference type="EMBL" id="PIK50987.1"/>
    </source>
</evidence>
<evidence type="ECO:0000259" key="1">
    <source>
        <dbReference type="Pfam" id="PF00078"/>
    </source>
</evidence>
<comment type="caution">
    <text evidence="2">The sequence shown here is derived from an EMBL/GenBank/DDBJ whole genome shotgun (WGS) entry which is preliminary data.</text>
</comment>
<proteinExistence type="predicted"/>
<evidence type="ECO:0000313" key="3">
    <source>
        <dbReference type="Proteomes" id="UP000230750"/>
    </source>
</evidence>
<feature type="domain" description="Reverse transcriptase" evidence="1">
    <location>
        <begin position="22"/>
        <end position="137"/>
    </location>
</feature>